<reference evidence="1 2" key="1">
    <citation type="submission" date="2017-05" db="EMBL/GenBank/DDBJ databases">
        <authorList>
            <person name="Varghese N."/>
            <person name="Submissions S."/>
        </authorList>
    </citation>
    <scope>NUCLEOTIDE SEQUENCE [LARGE SCALE GENOMIC DNA]</scope>
    <source>
        <strain evidence="1 2">DSM 16304</strain>
    </source>
</reference>
<gene>
    <name evidence="1" type="ORF">SAMN06269117_12520</name>
</gene>
<dbReference type="EMBL" id="FXTM01000025">
    <property type="protein sequence ID" value="SMO74834.1"/>
    <property type="molecule type" value="Genomic_DNA"/>
</dbReference>
<evidence type="ECO:0000313" key="2">
    <source>
        <dbReference type="Proteomes" id="UP000317315"/>
    </source>
</evidence>
<evidence type="ECO:0000313" key="1">
    <source>
        <dbReference type="EMBL" id="SMO74834.1"/>
    </source>
</evidence>
<dbReference type="AlphaFoldDB" id="A0A521DT08"/>
<proteinExistence type="predicted"/>
<dbReference type="Proteomes" id="UP000317315">
    <property type="component" value="Unassembled WGS sequence"/>
</dbReference>
<accession>A0A521DT08</accession>
<protein>
    <submittedName>
        <fullName evidence="1">Uncharacterized protein</fullName>
    </submittedName>
</protein>
<name>A0A521DT08_9BACT</name>
<sequence>MEDWKADWEIELENLTKAWVKDIAKRHNVPEEDIYRKLAELSKIEVEQIIANNHYENSTVINKAEKVHVGEIKRVQIIRDESIYADTSTQRAIKNMVEELVDLIKLALYCGIPKSGLKLDFRITQNPYPTIYSELQKRCRYSKLELLPKENVKCVYRYLNGWIDSVAGVLYKNGVPPYNRNKMIKKFYFACNKAGVDPKAEALKRWGTDNFGEIELLELFKAYRSLKSKMKKSK</sequence>
<dbReference type="RefSeq" id="WP_142936114.1">
    <property type="nucleotide sequence ID" value="NZ_FXTM01000025.1"/>
</dbReference>
<organism evidence="1 2">
    <name type="scientific">Balnearium lithotrophicum</name>
    <dbReference type="NCBI Taxonomy" id="223788"/>
    <lineage>
        <taxon>Bacteria</taxon>
        <taxon>Pseudomonadati</taxon>
        <taxon>Aquificota</taxon>
        <taxon>Aquificia</taxon>
        <taxon>Desulfurobacteriales</taxon>
        <taxon>Desulfurobacteriaceae</taxon>
        <taxon>Balnearium</taxon>
    </lineage>
</organism>
<keyword evidence="2" id="KW-1185">Reference proteome</keyword>